<evidence type="ECO:0000256" key="15">
    <source>
        <dbReference type="RuleBase" id="RU004016"/>
    </source>
</evidence>
<proteinExistence type="inferred from homology"/>
<dbReference type="OrthoDB" id="9791132at2"/>
<dbReference type="InterPro" id="IPR018044">
    <property type="entry name" value="Peptidase_S11"/>
</dbReference>
<feature type="active site" description="Acyl-ester intermediate" evidence="13">
    <location>
        <position position="65"/>
    </location>
</feature>
<evidence type="ECO:0000256" key="10">
    <source>
        <dbReference type="ARBA" id="ARBA00022984"/>
    </source>
</evidence>
<evidence type="ECO:0000313" key="18">
    <source>
        <dbReference type="EMBL" id="KHD84443.1"/>
    </source>
</evidence>
<evidence type="ECO:0000256" key="9">
    <source>
        <dbReference type="ARBA" id="ARBA00022960"/>
    </source>
</evidence>
<organism evidence="18 19">
    <name type="scientific">Heyndrickxia ginsengihumi</name>
    <dbReference type="NCBI Taxonomy" id="363870"/>
    <lineage>
        <taxon>Bacteria</taxon>
        <taxon>Bacillati</taxon>
        <taxon>Bacillota</taxon>
        <taxon>Bacilli</taxon>
        <taxon>Bacillales</taxon>
        <taxon>Bacillaceae</taxon>
        <taxon>Heyndrickxia</taxon>
    </lineage>
</organism>
<feature type="active site" evidence="13">
    <location>
        <position position="129"/>
    </location>
</feature>
<dbReference type="AlphaFoldDB" id="A0A0A6VAA2"/>
<evidence type="ECO:0000256" key="14">
    <source>
        <dbReference type="PIRSR" id="PIRSR618044-2"/>
    </source>
</evidence>
<evidence type="ECO:0000256" key="12">
    <source>
        <dbReference type="ARBA" id="ARBA00034000"/>
    </source>
</evidence>
<dbReference type="InterPro" id="IPR012338">
    <property type="entry name" value="Beta-lactam/transpept-like"/>
</dbReference>
<comment type="similarity">
    <text evidence="3 15">Belongs to the peptidase S11 family.</text>
</comment>
<sequence length="445" mass="49294">MKKRLQTFIVCLLTILIVAGVTQVPNKAYAQDDLNVQANAAILVDADSGKILYEKNADKALGIASMSKMLTEYILLKAIKEDKVSWDQKVTVDNYVYKVSQRRDLSNVPLRKGAQYTIKELYQAMAIYSANAATIAIAETLAGSETNYLKMMNKQAKELGLTDYKFVNATGLNNRDLDGMQPKGTSPTAENEMSARSVAKLAYHLVTDFPDSLKTTSIPKLKFRAGTDDEIDMQNWNWMLPSLVYGEKGVDGLKTGTTDFAGYCFTGTAKRNGMRIITVVMNAKGSDGDGYKARFTETKKMMDYAFNNYSLKTIYAKNSAVKNHKTIPVENGKDKTANIVTNSPLKLPVKNGEENMYKPVFTLDKTKLNKDGKLVAPAKKGTAVGTLSVQYKNGTDYGYLYGKKSSGVKLVTKDEVEKANWFVRMMRGIGGLFSNMWNSTVGSWF</sequence>
<comment type="catalytic activity">
    <reaction evidence="12">
        <text>Preferential cleavage: (Ac)2-L-Lys-D-Ala-|-D-Ala. Also transpeptidation of peptidyl-alanyl moieties that are N-acyl substituents of D-alanine.</text>
        <dbReference type="EC" id="3.4.16.4"/>
    </reaction>
</comment>
<dbReference type="Proteomes" id="UP000030588">
    <property type="component" value="Unassembled WGS sequence"/>
</dbReference>
<keyword evidence="11" id="KW-0961">Cell wall biogenesis/degradation</keyword>
<evidence type="ECO:0000256" key="1">
    <source>
        <dbReference type="ARBA" id="ARBA00003217"/>
    </source>
</evidence>
<reference evidence="18 19" key="1">
    <citation type="submission" date="2014-10" db="EMBL/GenBank/DDBJ databases">
        <title>Draft genome of phytase producing Bacillus ginsengihumi strain M2.11.</title>
        <authorList>
            <person name="Toymentseva A."/>
            <person name="Boulygina E.A."/>
            <person name="Kazakov S.V."/>
            <person name="Kayumov I."/>
            <person name="Suleimanova A.D."/>
            <person name="Mardanova A.M."/>
            <person name="Maria S.N."/>
            <person name="Sergey M.Y."/>
            <person name="Sharipova M.R."/>
        </authorList>
    </citation>
    <scope>NUCLEOTIDE SEQUENCE [LARGE SCALE GENOMIC DNA]</scope>
    <source>
        <strain evidence="18 19">M2.11</strain>
    </source>
</reference>
<keyword evidence="10" id="KW-0573">Peptidoglycan synthesis</keyword>
<keyword evidence="8" id="KW-0378">Hydrolase</keyword>
<dbReference type="EC" id="3.4.16.4" evidence="4"/>
<dbReference type="UniPathway" id="UPA00219"/>
<feature type="binding site" evidence="14">
    <location>
        <position position="254"/>
    </location>
    <ligand>
        <name>substrate</name>
    </ligand>
</feature>
<evidence type="ECO:0000256" key="2">
    <source>
        <dbReference type="ARBA" id="ARBA00004752"/>
    </source>
</evidence>
<dbReference type="GO" id="GO:0008360">
    <property type="term" value="P:regulation of cell shape"/>
    <property type="evidence" value="ECO:0007669"/>
    <property type="project" value="UniProtKB-KW"/>
</dbReference>
<feature type="domain" description="Peptidase S11 D-Ala-D-Ala carboxypeptidase A C-terminal" evidence="17">
    <location>
        <begin position="309"/>
        <end position="418"/>
    </location>
</feature>
<evidence type="ECO:0000256" key="4">
    <source>
        <dbReference type="ARBA" id="ARBA00012448"/>
    </source>
</evidence>
<dbReference type="Pfam" id="PF00768">
    <property type="entry name" value="Peptidase_S11"/>
    <property type="match status" value="1"/>
</dbReference>
<dbReference type="Gene3D" id="2.60.410.10">
    <property type="entry name" value="D-Ala-D-Ala carboxypeptidase, C-terminal domain"/>
    <property type="match status" value="1"/>
</dbReference>
<gene>
    <name evidence="18" type="ORF">NG54_15360</name>
</gene>
<dbReference type="EMBL" id="JRUN01000059">
    <property type="protein sequence ID" value="KHD84443.1"/>
    <property type="molecule type" value="Genomic_DNA"/>
</dbReference>
<dbReference type="InterPro" id="IPR012907">
    <property type="entry name" value="Peptidase_S11_C"/>
</dbReference>
<evidence type="ECO:0000256" key="16">
    <source>
        <dbReference type="SAM" id="SignalP"/>
    </source>
</evidence>
<dbReference type="SUPFAM" id="SSF56601">
    <property type="entry name" value="beta-lactamase/transpeptidase-like"/>
    <property type="match status" value="1"/>
</dbReference>
<dbReference type="GO" id="GO:0071555">
    <property type="term" value="P:cell wall organization"/>
    <property type="evidence" value="ECO:0007669"/>
    <property type="project" value="UniProtKB-KW"/>
</dbReference>
<evidence type="ECO:0000256" key="5">
    <source>
        <dbReference type="ARBA" id="ARBA00022645"/>
    </source>
</evidence>
<dbReference type="PANTHER" id="PTHR21581">
    <property type="entry name" value="D-ALANYL-D-ALANINE CARBOXYPEPTIDASE"/>
    <property type="match status" value="1"/>
</dbReference>
<keyword evidence="5 18" id="KW-0121">Carboxypeptidase</keyword>
<keyword evidence="9" id="KW-0133">Cell shape</keyword>
<accession>A0A0A6VAA2</accession>
<keyword evidence="6" id="KW-0645">Protease</keyword>
<dbReference type="SUPFAM" id="SSF69189">
    <property type="entry name" value="Penicillin-binding protein associated domain"/>
    <property type="match status" value="1"/>
</dbReference>
<evidence type="ECO:0000259" key="17">
    <source>
        <dbReference type="SMART" id="SM00936"/>
    </source>
</evidence>
<dbReference type="SMART" id="SM00936">
    <property type="entry name" value="PBP5_C"/>
    <property type="match status" value="1"/>
</dbReference>
<dbReference type="GO" id="GO:0009002">
    <property type="term" value="F:serine-type D-Ala-D-Ala carboxypeptidase activity"/>
    <property type="evidence" value="ECO:0007669"/>
    <property type="project" value="UniProtKB-EC"/>
</dbReference>
<evidence type="ECO:0000256" key="11">
    <source>
        <dbReference type="ARBA" id="ARBA00023316"/>
    </source>
</evidence>
<dbReference type="InterPro" id="IPR037167">
    <property type="entry name" value="Peptidase_S11_C_sf"/>
</dbReference>
<protein>
    <recommendedName>
        <fullName evidence="4">serine-type D-Ala-D-Ala carboxypeptidase</fullName>
        <ecNumber evidence="4">3.4.16.4</ecNumber>
    </recommendedName>
</protein>
<name>A0A0A6VAA2_9BACI</name>
<feature type="signal peptide" evidence="16">
    <location>
        <begin position="1"/>
        <end position="30"/>
    </location>
</feature>
<comment type="function">
    <text evidence="1">Removes C-terminal D-alanyl residues from sugar-peptide cell wall precursors.</text>
</comment>
<evidence type="ECO:0000313" key="19">
    <source>
        <dbReference type="Proteomes" id="UP000030588"/>
    </source>
</evidence>
<dbReference type="Gene3D" id="3.40.710.10">
    <property type="entry name" value="DD-peptidase/beta-lactamase superfamily"/>
    <property type="match status" value="1"/>
</dbReference>
<dbReference type="STRING" id="363870.NG54_15360"/>
<comment type="pathway">
    <text evidence="2">Cell wall biogenesis; peptidoglycan biosynthesis.</text>
</comment>
<evidence type="ECO:0000256" key="3">
    <source>
        <dbReference type="ARBA" id="ARBA00007164"/>
    </source>
</evidence>
<dbReference type="PANTHER" id="PTHR21581:SF11">
    <property type="entry name" value="D-ALANYL-D-ALANINE CARBOXYPEPTIDASE DACA"/>
    <property type="match status" value="1"/>
</dbReference>
<evidence type="ECO:0000256" key="7">
    <source>
        <dbReference type="ARBA" id="ARBA00022729"/>
    </source>
</evidence>
<dbReference type="InterPro" id="IPR001967">
    <property type="entry name" value="Peptidase_S11_N"/>
</dbReference>
<dbReference type="GO" id="GO:0006508">
    <property type="term" value="P:proteolysis"/>
    <property type="evidence" value="ECO:0007669"/>
    <property type="project" value="UniProtKB-KW"/>
</dbReference>
<dbReference type="Pfam" id="PF07943">
    <property type="entry name" value="PBP5_C"/>
    <property type="match status" value="1"/>
</dbReference>
<keyword evidence="7 16" id="KW-0732">Signal</keyword>
<comment type="caution">
    <text evidence="18">The sequence shown here is derived from an EMBL/GenBank/DDBJ whole genome shotgun (WGS) entry which is preliminary data.</text>
</comment>
<dbReference type="PRINTS" id="PR00725">
    <property type="entry name" value="DADACBPTASE1"/>
</dbReference>
<dbReference type="GO" id="GO:0009252">
    <property type="term" value="P:peptidoglycan biosynthetic process"/>
    <property type="evidence" value="ECO:0007669"/>
    <property type="project" value="UniProtKB-UniPathway"/>
</dbReference>
<dbReference type="InterPro" id="IPR015956">
    <property type="entry name" value="Peniciliin-bd_prot_C_sf"/>
</dbReference>
<feature type="chain" id="PRO_5002022895" description="serine-type D-Ala-D-Ala carboxypeptidase" evidence="16">
    <location>
        <begin position="31"/>
        <end position="445"/>
    </location>
</feature>
<evidence type="ECO:0000256" key="13">
    <source>
        <dbReference type="PIRSR" id="PIRSR618044-1"/>
    </source>
</evidence>
<dbReference type="RefSeq" id="WP_035355775.1">
    <property type="nucleotide sequence ID" value="NZ_JRUN01000059.1"/>
</dbReference>
<feature type="active site" description="Proton acceptor" evidence="13">
    <location>
        <position position="68"/>
    </location>
</feature>
<evidence type="ECO:0000256" key="8">
    <source>
        <dbReference type="ARBA" id="ARBA00022801"/>
    </source>
</evidence>
<evidence type="ECO:0000256" key="6">
    <source>
        <dbReference type="ARBA" id="ARBA00022670"/>
    </source>
</evidence>